<dbReference type="AlphaFoldDB" id="A0AAW1QFV4"/>
<comment type="caution">
    <text evidence="2">The sequence shown here is derived from an EMBL/GenBank/DDBJ whole genome shotgun (WGS) entry which is preliminary data.</text>
</comment>
<dbReference type="Pfam" id="PF09752">
    <property type="entry name" value="ABHD18"/>
    <property type="match status" value="1"/>
</dbReference>
<sequence length="404" mass="43960">MQDAEILANWPPPHFDVKVTWKRTGEGVRHGTAYELLEGTFRTPCFGRVYDALPVESRSARVQLLLPKQEAQRRACVVHLAGTGDHHFTRRLNLGFPLLAQGIATMALESPFYGARRPPGQAGAKLMHVSDLLVLGRATIEESLCLLNWLQLQGFQRLGMSGFSMGGVHACMVAGLFPGDLACVPLLAPRSAAVAFCDGALWDATAWKPLTTDEDEAHHDITRTIHEAAQPSAITAAATRILEQDVEKLLREGWAAGDSAASSQAAAGPTLGTRMASEGQQYARADGSAPSSSGRRNGIDAAERQLGQLWRMRGKLKREAARMRLAQVLETYTDVTRFPRPQRPDAAVLVAATHDAYVSKQSVLELAEHWAGSEVRWVAGGHVSAFLMQQDAFRTAIRDSIGRL</sequence>
<dbReference type="Gene3D" id="3.40.50.1820">
    <property type="entry name" value="alpha/beta hydrolase"/>
    <property type="match status" value="1"/>
</dbReference>
<dbReference type="InterPro" id="IPR029058">
    <property type="entry name" value="AB_hydrolase_fold"/>
</dbReference>
<evidence type="ECO:0000313" key="2">
    <source>
        <dbReference type="EMBL" id="KAK9820289.1"/>
    </source>
</evidence>
<evidence type="ECO:0000313" key="3">
    <source>
        <dbReference type="Proteomes" id="UP001489004"/>
    </source>
</evidence>
<dbReference type="EMBL" id="JALJOR010000003">
    <property type="protein sequence ID" value="KAK9820289.1"/>
    <property type="molecule type" value="Genomic_DNA"/>
</dbReference>
<dbReference type="Proteomes" id="UP001489004">
    <property type="component" value="Unassembled WGS sequence"/>
</dbReference>
<dbReference type="InterPro" id="IPR019149">
    <property type="entry name" value="ABHD18"/>
</dbReference>
<feature type="region of interest" description="Disordered" evidence="1">
    <location>
        <begin position="278"/>
        <end position="298"/>
    </location>
</feature>
<dbReference type="PANTHER" id="PTHR13617">
    <property type="entry name" value="PROTEIN ABHD18"/>
    <property type="match status" value="1"/>
</dbReference>
<protein>
    <submittedName>
        <fullName evidence="2">Uncharacterized protein</fullName>
    </submittedName>
</protein>
<evidence type="ECO:0000256" key="1">
    <source>
        <dbReference type="SAM" id="MobiDB-lite"/>
    </source>
</evidence>
<accession>A0AAW1QFV4</accession>
<keyword evidence="3" id="KW-1185">Reference proteome</keyword>
<name>A0AAW1QFV4_9CHLO</name>
<dbReference type="SUPFAM" id="SSF53474">
    <property type="entry name" value="alpha/beta-Hydrolases"/>
    <property type="match status" value="1"/>
</dbReference>
<reference evidence="2 3" key="1">
    <citation type="journal article" date="2024" name="Nat. Commun.">
        <title>Phylogenomics reveals the evolutionary origins of lichenization in chlorophyte algae.</title>
        <authorList>
            <person name="Puginier C."/>
            <person name="Libourel C."/>
            <person name="Otte J."/>
            <person name="Skaloud P."/>
            <person name="Haon M."/>
            <person name="Grisel S."/>
            <person name="Petersen M."/>
            <person name="Berrin J.G."/>
            <person name="Delaux P.M."/>
            <person name="Dal Grande F."/>
            <person name="Keller J."/>
        </authorList>
    </citation>
    <scope>NUCLEOTIDE SEQUENCE [LARGE SCALE GENOMIC DNA]</scope>
    <source>
        <strain evidence="2 3">SAG 2043</strain>
    </source>
</reference>
<dbReference type="PANTHER" id="PTHR13617:SF14">
    <property type="entry name" value="PROTEIN ABHD18"/>
    <property type="match status" value="1"/>
</dbReference>
<organism evidence="2 3">
    <name type="scientific">[Myrmecia] bisecta</name>
    <dbReference type="NCBI Taxonomy" id="41462"/>
    <lineage>
        <taxon>Eukaryota</taxon>
        <taxon>Viridiplantae</taxon>
        <taxon>Chlorophyta</taxon>
        <taxon>core chlorophytes</taxon>
        <taxon>Trebouxiophyceae</taxon>
        <taxon>Trebouxiales</taxon>
        <taxon>Trebouxiaceae</taxon>
        <taxon>Myrmecia</taxon>
    </lineage>
</organism>
<proteinExistence type="predicted"/>
<gene>
    <name evidence="2" type="ORF">WJX72_008631</name>
</gene>